<dbReference type="PANTHER" id="PTHR32182:SF22">
    <property type="entry name" value="ATP-DEPENDENT ENDONUCLEASE, OLD FAMILY-RELATED"/>
    <property type="match status" value="1"/>
</dbReference>
<organism evidence="2 3">
    <name type="scientific">Dolichospermum flos-aquae CCAP 1403/13F</name>
    <dbReference type="NCBI Taxonomy" id="315271"/>
    <lineage>
        <taxon>Bacteria</taxon>
        <taxon>Bacillati</taxon>
        <taxon>Cyanobacteriota</taxon>
        <taxon>Cyanophyceae</taxon>
        <taxon>Nostocales</taxon>
        <taxon>Aphanizomenonaceae</taxon>
        <taxon>Dolichospermum</taxon>
    </lineage>
</organism>
<dbReference type="SUPFAM" id="SSF52540">
    <property type="entry name" value="P-loop containing nucleoside triphosphate hydrolases"/>
    <property type="match status" value="1"/>
</dbReference>
<dbReference type="EMBL" id="CP051206">
    <property type="protein sequence ID" value="QJB45588.1"/>
    <property type="molecule type" value="Genomic_DNA"/>
</dbReference>
<protein>
    <submittedName>
        <fullName evidence="2">AAA family ATPase</fullName>
    </submittedName>
</protein>
<dbReference type="GO" id="GO:0005524">
    <property type="term" value="F:ATP binding"/>
    <property type="evidence" value="ECO:0007669"/>
    <property type="project" value="InterPro"/>
</dbReference>
<dbReference type="PIRSF" id="PIRSF029347">
    <property type="entry name" value="RecF"/>
    <property type="match status" value="1"/>
</dbReference>
<dbReference type="AlphaFoldDB" id="A0A6H2C356"/>
<evidence type="ECO:0000313" key="2">
    <source>
        <dbReference type="EMBL" id="QJB45588.1"/>
    </source>
</evidence>
<dbReference type="InterPro" id="IPR014555">
    <property type="entry name" value="RecF-like"/>
</dbReference>
<accession>A0A6H2C356</accession>
<reference evidence="2 3" key="2">
    <citation type="submission" date="2020-04" db="EMBL/GenBank/DDBJ databases">
        <authorList>
            <person name="Fomenkov A."/>
            <person name="Anton B.P."/>
            <person name="Roberts R.J."/>
        </authorList>
    </citation>
    <scope>NUCLEOTIDE SEQUENCE [LARGE SCALE GENOMIC DNA]</scope>
    <source>
        <strain evidence="2 3">CCAP 1403/13f</strain>
    </source>
</reference>
<gene>
    <name evidence="2" type="ORF">HGD76_16830</name>
</gene>
<dbReference type="Gene3D" id="3.40.50.300">
    <property type="entry name" value="P-loop containing nucleotide triphosphate hydrolases"/>
    <property type="match status" value="1"/>
</dbReference>
<dbReference type="GO" id="GO:0006302">
    <property type="term" value="P:double-strand break repair"/>
    <property type="evidence" value="ECO:0007669"/>
    <property type="project" value="TreeGrafter"/>
</dbReference>
<dbReference type="GO" id="GO:0016887">
    <property type="term" value="F:ATP hydrolysis activity"/>
    <property type="evidence" value="ECO:0007669"/>
    <property type="project" value="InterPro"/>
</dbReference>
<reference evidence="2 3" key="1">
    <citation type="submission" date="2020-04" db="EMBL/GenBank/DDBJ databases">
        <title>Genome-Wide Identification of 5-Methylcytosine Sites in Bacterial Genomes By High-Throughput Sequencing of MspJI Restriction Fragments.</title>
        <authorList>
            <person name="Wu V."/>
        </authorList>
    </citation>
    <scope>NUCLEOTIDE SEQUENCE [LARGE SCALE GENOMIC DNA]</scope>
    <source>
        <strain evidence="2 3">CCAP 1403/13f</strain>
    </source>
</reference>
<proteinExistence type="predicted"/>
<dbReference type="KEGG" id="dfs:HGD76_16830"/>
<dbReference type="RefSeq" id="WP_168696468.1">
    <property type="nucleotide sequence ID" value="NZ_CP051206.1"/>
</dbReference>
<dbReference type="Pfam" id="PF13304">
    <property type="entry name" value="AAA_21"/>
    <property type="match status" value="1"/>
</dbReference>
<evidence type="ECO:0000313" key="3">
    <source>
        <dbReference type="Proteomes" id="UP000502433"/>
    </source>
</evidence>
<dbReference type="PANTHER" id="PTHR32182">
    <property type="entry name" value="DNA REPLICATION AND REPAIR PROTEIN RECF"/>
    <property type="match status" value="1"/>
</dbReference>
<dbReference type="InterPro" id="IPR027417">
    <property type="entry name" value="P-loop_NTPase"/>
</dbReference>
<dbReference type="Proteomes" id="UP000502433">
    <property type="component" value="Chromosome"/>
</dbReference>
<evidence type="ECO:0000259" key="1">
    <source>
        <dbReference type="Pfam" id="PF13304"/>
    </source>
</evidence>
<feature type="domain" description="ATPase AAA-type core" evidence="1">
    <location>
        <begin position="23"/>
        <end position="351"/>
    </location>
</feature>
<sequence length="426" mass="48886">MFKQVTLENFRTHKSTTIELYPVTLLIGNNNSGKTNLLAGIQRLCNLVRRGNPDEQISRHVNAARDLYPHRYRLAKDEEPISYSILWNNEDGEINYKIEIHKSDRFINNASCKERVIIKLANNRIPKEVTSGYNQPTAILALREIIRLDSSLKETEKAICELFFLSFDSTLSYHLQPTFLKQMVKDNQDADRKQDNEVNNSFEIEKLRIPVCLNKTGSNFQSILQHFKEKEQRIYSSFIAKLRTVDSSFIGVSYDSNQSSLIWEFDLGRKGTIEEFLPHIISDGFMKIAAISLLASLQNPPALIMLEEIENGINPGNIQQLMNWIWQATSPNQDGFTTSQFILTSHSPSVLREFNQHPDHVYTVRLDKRSRQSDVRNLNTALDTLVGIGAIKDDEVEYETEENTGKQLIKIPKYQLAELWYTGTIG</sequence>
<name>A0A6H2C356_DOLFA</name>
<dbReference type="InterPro" id="IPR003959">
    <property type="entry name" value="ATPase_AAA_core"/>
</dbReference>
<dbReference type="GO" id="GO:0000731">
    <property type="term" value="P:DNA synthesis involved in DNA repair"/>
    <property type="evidence" value="ECO:0007669"/>
    <property type="project" value="TreeGrafter"/>
</dbReference>